<comment type="caution">
    <text evidence="2">The sequence shown here is derived from an EMBL/GenBank/DDBJ whole genome shotgun (WGS) entry which is preliminary data.</text>
</comment>
<sequence>MRRKKPPELALPRAVFACLIAARTGHGDFAAYHRRFNHTDATLYCECGREKSIGHLVQCRKALATWRLKSGKRRAPAIETMLGSSGWQLLRDYVQESGIYAQAIRKKRPNAKLDNTRVRPRALEQLPGRAQSPKCAEMRKVSIKGKEKALLAVAEPDTDMIGSVEIIEEIPQSPSVPHGIGESSKSPPTASKPSENAADKAAPKSTSQPKAATKAECPPELRPIVEAEQRRAAETAANLALCSAAISGIEATILPLTNGSNRQFVDSMRVYLRAAIAQYMATGPASTPPVLPPRPANPLPRAPDARSIQIPAVPALPLKSTWATVVKNGLPQKVVTIAKAIPQPAAKAPKKETPKAKVDKRLFLRLEKDHPWRKLSTSCVRTRLEYTFEYFGNQITSLHRVRTGFAMLAKNDTIRQETLDGSSKLANQNVKLEPSSNLVALQIPNVPVSIVTVRGPMVVDDNVVSAKILSTTGVLPIQVRPHGTCRPRAPYRNWHALFPRDDAPRAGFRLFDESGKATSHKPRRQIEQCKRCLGFHATRGCSRAPACWNCGSNMHSETECKALTRCRDCGGPHRSDSQACQVRPKKSGPVTKEQLARIRQIEQGEFAKVARARAAAERAEEAIIAAAKDVSMVEATGFGALGSEEV</sequence>
<dbReference type="EMBL" id="CAUH01004024">
    <property type="protein sequence ID" value="CCU78507.1"/>
    <property type="molecule type" value="Genomic_DNA"/>
</dbReference>
<feature type="compositionally biased region" description="Low complexity" evidence="1">
    <location>
        <begin position="183"/>
        <end position="194"/>
    </location>
</feature>
<dbReference type="HOGENOM" id="CLU_018153_0_0_1"/>
<gene>
    <name evidence="2" type="ORF">BGHDH14_bgh06658</name>
</gene>
<dbReference type="eggNOG" id="KOG1075">
    <property type="taxonomic scope" value="Eukaryota"/>
</dbReference>
<keyword evidence="3" id="KW-1185">Reference proteome</keyword>
<evidence type="ECO:0000313" key="3">
    <source>
        <dbReference type="Proteomes" id="UP000015441"/>
    </source>
</evidence>
<feature type="region of interest" description="Disordered" evidence="1">
    <location>
        <begin position="171"/>
        <end position="220"/>
    </location>
</feature>
<dbReference type="InParanoid" id="N1JCB9"/>
<dbReference type="AlphaFoldDB" id="N1JCB9"/>
<dbReference type="STRING" id="546991.N1JCB9"/>
<dbReference type="OrthoDB" id="3611560at2759"/>
<proteinExistence type="predicted"/>
<dbReference type="Proteomes" id="UP000015441">
    <property type="component" value="Unassembled WGS sequence"/>
</dbReference>
<evidence type="ECO:0000256" key="1">
    <source>
        <dbReference type="SAM" id="MobiDB-lite"/>
    </source>
</evidence>
<organism evidence="2 3">
    <name type="scientific">Blumeria graminis f. sp. hordei (strain DH14)</name>
    <name type="common">Barley powdery mildew</name>
    <name type="synonym">Oidium monilioides f. sp. hordei</name>
    <dbReference type="NCBI Taxonomy" id="546991"/>
    <lineage>
        <taxon>Eukaryota</taxon>
        <taxon>Fungi</taxon>
        <taxon>Dikarya</taxon>
        <taxon>Ascomycota</taxon>
        <taxon>Pezizomycotina</taxon>
        <taxon>Leotiomycetes</taxon>
        <taxon>Erysiphales</taxon>
        <taxon>Erysiphaceae</taxon>
        <taxon>Blumeria</taxon>
        <taxon>Blumeria hordei</taxon>
    </lineage>
</organism>
<protein>
    <submittedName>
        <fullName evidence="2">EKA-like protein</fullName>
    </submittedName>
</protein>
<accession>N1JCB9</accession>
<name>N1JCB9_BLUG1</name>
<evidence type="ECO:0000313" key="2">
    <source>
        <dbReference type="EMBL" id="CCU78507.1"/>
    </source>
</evidence>
<reference evidence="2 3" key="1">
    <citation type="journal article" date="2010" name="Science">
        <title>Genome expansion and gene loss in powdery mildew fungi reveal tradeoffs in extreme parasitism.</title>
        <authorList>
            <person name="Spanu P.D."/>
            <person name="Abbott J.C."/>
            <person name="Amselem J."/>
            <person name="Burgis T.A."/>
            <person name="Soanes D.M."/>
            <person name="Stueber K."/>
            <person name="Ver Loren van Themaat E."/>
            <person name="Brown J.K.M."/>
            <person name="Butcher S.A."/>
            <person name="Gurr S.J."/>
            <person name="Lebrun M.-H."/>
            <person name="Ridout C.J."/>
            <person name="Schulze-Lefert P."/>
            <person name="Talbot N.J."/>
            <person name="Ahmadinejad N."/>
            <person name="Ametz C."/>
            <person name="Barton G.R."/>
            <person name="Benjdia M."/>
            <person name="Bidzinski P."/>
            <person name="Bindschedler L.V."/>
            <person name="Both M."/>
            <person name="Brewer M.T."/>
            <person name="Cadle-Davidson L."/>
            <person name="Cadle-Davidson M.M."/>
            <person name="Collemare J."/>
            <person name="Cramer R."/>
            <person name="Frenkel O."/>
            <person name="Godfrey D."/>
            <person name="Harriman J."/>
            <person name="Hoede C."/>
            <person name="King B.C."/>
            <person name="Klages S."/>
            <person name="Kleemann J."/>
            <person name="Knoll D."/>
            <person name="Koti P.S."/>
            <person name="Kreplak J."/>
            <person name="Lopez-Ruiz F.J."/>
            <person name="Lu X."/>
            <person name="Maekawa T."/>
            <person name="Mahanil S."/>
            <person name="Micali C."/>
            <person name="Milgroom M.G."/>
            <person name="Montana G."/>
            <person name="Noir S."/>
            <person name="O'Connell R.J."/>
            <person name="Oberhaensli S."/>
            <person name="Parlange F."/>
            <person name="Pedersen C."/>
            <person name="Quesneville H."/>
            <person name="Reinhardt R."/>
            <person name="Rott M."/>
            <person name="Sacristan S."/>
            <person name="Schmidt S.M."/>
            <person name="Schoen M."/>
            <person name="Skamnioti P."/>
            <person name="Sommer H."/>
            <person name="Stephens A."/>
            <person name="Takahara H."/>
            <person name="Thordal-Christensen H."/>
            <person name="Vigouroux M."/>
            <person name="Wessling R."/>
            <person name="Wicker T."/>
            <person name="Panstruga R."/>
        </authorList>
    </citation>
    <scope>NUCLEOTIDE SEQUENCE [LARGE SCALE GENOMIC DNA]</scope>
    <source>
        <strain evidence="2">DH14</strain>
    </source>
</reference>